<dbReference type="OrthoDB" id="8807675at2"/>
<dbReference type="EMBL" id="WINI01000009">
    <property type="protein sequence ID" value="MQR02324.1"/>
    <property type="molecule type" value="Genomic_DNA"/>
</dbReference>
<dbReference type="AlphaFoldDB" id="A0A843YXC4"/>
<keyword evidence="2" id="KW-1185">Reference proteome</keyword>
<dbReference type="RefSeq" id="WP_153235954.1">
    <property type="nucleotide sequence ID" value="NZ_WINI01000009.1"/>
</dbReference>
<organism evidence="1 2">
    <name type="scientific">Glaciimonas soli</name>
    <dbReference type="NCBI Taxonomy" id="2590999"/>
    <lineage>
        <taxon>Bacteria</taxon>
        <taxon>Pseudomonadati</taxon>
        <taxon>Pseudomonadota</taxon>
        <taxon>Betaproteobacteria</taxon>
        <taxon>Burkholderiales</taxon>
        <taxon>Oxalobacteraceae</taxon>
        <taxon>Glaciimonas</taxon>
    </lineage>
</organism>
<sequence length="254" mass="27199">MSARGFLGAGDLYIARYDATLGDFGSYQGPYEATKFEIKPKVELKEMTSRGRSTYGQTIESVALQQPTEFTVELPEINKESLTIALLGTSTDINQASGTLTAETLIVKQGAWAQVSKGNLASKDIKLTNATGDKTYALGVDYDVNYRLGMLKPLALGAIKDGDTVKLTATFNAMTGTKIAGGTNAQIRARFKLDGKNFADDLPCIVTVHEGIIAADSAFDFLSDDFASISLPGRMKTPKGKGEPFTVELLDSAM</sequence>
<evidence type="ECO:0000313" key="1">
    <source>
        <dbReference type="EMBL" id="MQR02324.1"/>
    </source>
</evidence>
<reference evidence="1 2" key="1">
    <citation type="submission" date="2019-10" db="EMBL/GenBank/DDBJ databases">
        <title>Glaciimonas soli sp. nov., a psychrophilic bacterium isolated from the forest soil of a high elevation mountain in Taiwan.</title>
        <authorList>
            <person name="Wang L.-T."/>
            <person name="Shieh W.Y."/>
        </authorList>
    </citation>
    <scope>NUCLEOTIDE SEQUENCE [LARGE SCALE GENOMIC DNA]</scope>
    <source>
        <strain evidence="1 2">GS1</strain>
    </source>
</reference>
<protein>
    <submittedName>
        <fullName evidence="1">Uncharacterized protein</fullName>
    </submittedName>
</protein>
<dbReference type="Proteomes" id="UP000451565">
    <property type="component" value="Unassembled WGS sequence"/>
</dbReference>
<gene>
    <name evidence="1" type="ORF">GEV47_16730</name>
</gene>
<proteinExistence type="predicted"/>
<evidence type="ECO:0000313" key="2">
    <source>
        <dbReference type="Proteomes" id="UP000451565"/>
    </source>
</evidence>
<comment type="caution">
    <text evidence="1">The sequence shown here is derived from an EMBL/GenBank/DDBJ whole genome shotgun (WGS) entry which is preliminary data.</text>
</comment>
<accession>A0A843YXC4</accession>
<name>A0A843YXC4_9BURK</name>